<evidence type="ECO:0000313" key="3">
    <source>
        <dbReference type="Proteomes" id="UP000094761"/>
    </source>
</evidence>
<protein>
    <submittedName>
        <fullName evidence="2">Uncharacterized protein</fullName>
    </submittedName>
</protein>
<organism evidence="2 3">
    <name type="scientific">Vibrio europaeus</name>
    <dbReference type="NCBI Taxonomy" id="300876"/>
    <lineage>
        <taxon>Bacteria</taxon>
        <taxon>Pseudomonadati</taxon>
        <taxon>Pseudomonadota</taxon>
        <taxon>Gammaproteobacteria</taxon>
        <taxon>Vibrionales</taxon>
        <taxon>Vibrionaceae</taxon>
        <taxon>Vibrio</taxon>
        <taxon>Vibrio oreintalis group</taxon>
    </lineage>
</organism>
<dbReference type="EMBL" id="JAPFIT010000010">
    <property type="protein sequence ID" value="MDC5739043.1"/>
    <property type="molecule type" value="Genomic_DNA"/>
</dbReference>
<evidence type="ECO:0000313" key="1">
    <source>
        <dbReference type="EMBL" id="MDC5739043.1"/>
    </source>
</evidence>
<sequence>MISSIVQSLFPSIWLNHVLGRYNAKLLDRHFGNDKKHHRIAHSLNFDKAIKAMVESHNTRAKAVKFAPLQTQGASENEKILLSHALIGNRLITHGTEDEQLKGYRFLNITMGLINKKVADNLSDGLLLPDIIRLISDSLSEFRSTCIGQAIAAENR</sequence>
<gene>
    <name evidence="2" type="ORF">AZ468_21615</name>
    <name evidence="1" type="ORF">OPW20_03135</name>
</gene>
<dbReference type="RefSeq" id="WP_069669266.1">
    <property type="nucleotide sequence ID" value="NZ_JAPFIM010000018.1"/>
</dbReference>
<proteinExistence type="predicted"/>
<evidence type="ECO:0000313" key="2">
    <source>
        <dbReference type="EMBL" id="OAM98118.1"/>
    </source>
</evidence>
<dbReference type="Proteomes" id="UP001150001">
    <property type="component" value="Unassembled WGS sequence"/>
</dbReference>
<dbReference type="AlphaFoldDB" id="A0A178J9A5"/>
<keyword evidence="4" id="KW-1185">Reference proteome</keyword>
<dbReference type="Proteomes" id="UP000094761">
    <property type="component" value="Unassembled WGS sequence"/>
</dbReference>
<reference evidence="1" key="2">
    <citation type="submission" date="2022-11" db="EMBL/GenBank/DDBJ databases">
        <title>Role of the vibriolysin VemA secreted by the emergent pathogen Vibrio europaeus in the colonization of Manila clam mucus.</title>
        <authorList>
            <person name="Martinez C."/>
            <person name="Rodriguez S."/>
            <person name="Vences A."/>
            <person name="Barja J.L."/>
            <person name="Toranzo A.E."/>
            <person name="Dubert J."/>
        </authorList>
    </citation>
    <scope>NUCLEOTIDE SEQUENCE</scope>
    <source>
        <strain evidence="1">3454</strain>
    </source>
</reference>
<dbReference type="GeneID" id="78078330"/>
<accession>A0A178J9A5</accession>
<name>A0A178J9A5_9VIBR</name>
<evidence type="ECO:0000313" key="4">
    <source>
        <dbReference type="Proteomes" id="UP001150001"/>
    </source>
</evidence>
<comment type="caution">
    <text evidence="2">The sequence shown here is derived from an EMBL/GenBank/DDBJ whole genome shotgun (WGS) entry which is preliminary data.</text>
</comment>
<dbReference type="EMBL" id="LUAX01000007">
    <property type="protein sequence ID" value="OAM98118.1"/>
    <property type="molecule type" value="Genomic_DNA"/>
</dbReference>
<reference evidence="2 3" key="1">
    <citation type="submission" date="2016-03" db="EMBL/GenBank/DDBJ databases">
        <title>Draft genome sequence of the Vibrio tubiashii subs. europaeus.</title>
        <authorList>
            <person name="Spinard E."/>
            <person name="Dubert J."/>
            <person name="Nelson D.R."/>
            <person name="Barja J.L."/>
        </authorList>
    </citation>
    <scope>NUCLEOTIDE SEQUENCE [LARGE SCALE GENOMIC DNA]</scope>
    <source>
        <strain evidence="3">PP-638</strain>
        <strain evidence="2">PP2-638</strain>
    </source>
</reference>